<dbReference type="Pfam" id="PF02913">
    <property type="entry name" value="FAD-oxidase_C"/>
    <property type="match status" value="1"/>
</dbReference>
<evidence type="ECO:0000259" key="6">
    <source>
        <dbReference type="PROSITE" id="PS51387"/>
    </source>
</evidence>
<dbReference type="InterPro" id="IPR036318">
    <property type="entry name" value="FAD-bd_PCMH-like_sf"/>
</dbReference>
<organism evidence="7 8">
    <name type="scientific">Paraburkholderia piptadeniae</name>
    <dbReference type="NCBI Taxonomy" id="1701573"/>
    <lineage>
        <taxon>Bacteria</taxon>
        <taxon>Pseudomonadati</taxon>
        <taxon>Pseudomonadota</taxon>
        <taxon>Betaproteobacteria</taxon>
        <taxon>Burkholderiales</taxon>
        <taxon>Burkholderiaceae</taxon>
        <taxon>Paraburkholderia</taxon>
    </lineage>
</organism>
<dbReference type="Pfam" id="PF01565">
    <property type="entry name" value="FAD_binding_4"/>
    <property type="match status" value="1"/>
</dbReference>
<evidence type="ECO:0000256" key="2">
    <source>
        <dbReference type="ARBA" id="ARBA00008000"/>
    </source>
</evidence>
<dbReference type="InterPro" id="IPR004113">
    <property type="entry name" value="FAD-bd_oxidored_4_C"/>
</dbReference>
<dbReference type="EMBL" id="CYGY02000002">
    <property type="protein sequence ID" value="SIT35292.1"/>
    <property type="molecule type" value="Genomic_DNA"/>
</dbReference>
<dbReference type="Gene3D" id="1.10.45.10">
    <property type="entry name" value="Vanillyl-alcohol Oxidase, Chain A, domain 4"/>
    <property type="match status" value="1"/>
</dbReference>
<comment type="cofactor">
    <cofactor evidence="1">
        <name>FAD</name>
        <dbReference type="ChEBI" id="CHEBI:57692"/>
    </cofactor>
</comment>
<reference evidence="7" key="1">
    <citation type="submission" date="2016-12" db="EMBL/GenBank/DDBJ databases">
        <authorList>
            <person name="Moulin L."/>
        </authorList>
    </citation>
    <scope>NUCLEOTIDE SEQUENCE [LARGE SCALE GENOMIC DNA]</scope>
    <source>
        <strain evidence="7">STM 7183</strain>
    </source>
</reference>
<dbReference type="InterPro" id="IPR016171">
    <property type="entry name" value="Vanillyl_alc_oxidase_C-sub2"/>
</dbReference>
<protein>
    <submittedName>
        <fullName evidence="7">FAD linked oxidase-like</fullName>
    </submittedName>
</protein>
<dbReference type="PROSITE" id="PS51387">
    <property type="entry name" value="FAD_PCMH"/>
    <property type="match status" value="1"/>
</dbReference>
<dbReference type="SUPFAM" id="SSF55103">
    <property type="entry name" value="FAD-linked oxidases, C-terminal domain"/>
    <property type="match status" value="1"/>
</dbReference>
<dbReference type="Gene3D" id="3.30.70.2190">
    <property type="match status" value="1"/>
</dbReference>
<dbReference type="Gene3D" id="3.30.465.10">
    <property type="match status" value="1"/>
</dbReference>
<dbReference type="OrthoDB" id="8522822at2"/>
<dbReference type="PANTHER" id="PTHR43716">
    <property type="entry name" value="D-2-HYDROXYGLUTARATE DEHYDROGENASE, MITOCHONDRIAL"/>
    <property type="match status" value="1"/>
</dbReference>
<proteinExistence type="inferred from homology"/>
<dbReference type="GO" id="GO:0022904">
    <property type="term" value="P:respiratory electron transport chain"/>
    <property type="evidence" value="ECO:0007669"/>
    <property type="project" value="TreeGrafter"/>
</dbReference>
<dbReference type="Gene3D" id="3.30.70.2740">
    <property type="match status" value="1"/>
</dbReference>
<dbReference type="SUPFAM" id="SSF56176">
    <property type="entry name" value="FAD-binding/transporter-associated domain-like"/>
    <property type="match status" value="1"/>
</dbReference>
<evidence type="ECO:0000256" key="3">
    <source>
        <dbReference type="ARBA" id="ARBA00022630"/>
    </source>
</evidence>
<dbReference type="GO" id="GO:0016491">
    <property type="term" value="F:oxidoreductase activity"/>
    <property type="evidence" value="ECO:0007669"/>
    <property type="project" value="UniProtKB-KW"/>
</dbReference>
<dbReference type="RefSeq" id="WP_087732270.1">
    <property type="nucleotide sequence ID" value="NZ_CYGY02000002.1"/>
</dbReference>
<dbReference type="InterPro" id="IPR016169">
    <property type="entry name" value="FAD-bd_PCMH_sub2"/>
</dbReference>
<evidence type="ECO:0000313" key="8">
    <source>
        <dbReference type="Proteomes" id="UP000195569"/>
    </source>
</evidence>
<dbReference type="PANTHER" id="PTHR43716:SF1">
    <property type="entry name" value="D-2-HYDROXYGLUTARATE DEHYDROGENASE, MITOCHONDRIAL"/>
    <property type="match status" value="1"/>
</dbReference>
<keyword evidence="3" id="KW-0285">Flavoprotein</keyword>
<name>A0A1N7RJL8_9BURK</name>
<sequence>MATLGNEQPRADAREALATLIDVLREIVGSSGLLLDDDVRARHVGMGSRTSIQARVLVRPASTAEVSAVLAACHAAGVSVIPHGGLTGLVHGTDAQAHEVILSLERMQRIEAVDTTQRVLVAEAGVILEQAQNAVAAAGLLLPVDIGARGSATLGGMVATNAGGNRVICYGMMRDNLRGLEVVLADGTVLDSMNALVKNNSGYDLKHLFIGSEGTLGIVTRIVLRLCEPPAGRRVALVAVPDFAAVCTLLRQIDHAMDGRLLAFEVMWQDFYHAVTTPPALARAPLPQHYPFYVLVEASVGDDHQPDRFEDTLGTLLDAGIVVDATFCKNERECAALWALRDDVAQLRRFGPLVAYDISLRLADTGHFVETLRSMIAERWPGARLWAFGHLGDGNVHLAVNVPDLDAQRRAELDALVYAPLQALRGAASAEHCIGIEKKPWLGVSRSPAEVNVMRSLKQVLDPKGVLNPGRVFDIEQGGI</sequence>
<dbReference type="AlphaFoldDB" id="A0A1N7RJL8"/>
<gene>
    <name evidence="7" type="ORF">BN2476_20114</name>
</gene>
<evidence type="ECO:0000313" key="7">
    <source>
        <dbReference type="EMBL" id="SIT35292.1"/>
    </source>
</evidence>
<comment type="caution">
    <text evidence="7">The sequence shown here is derived from an EMBL/GenBank/DDBJ whole genome shotgun (WGS) entry which is preliminary data.</text>
</comment>
<feature type="domain" description="FAD-binding PCMH-type" evidence="6">
    <location>
        <begin position="49"/>
        <end position="229"/>
    </location>
</feature>
<dbReference type="InterPro" id="IPR016164">
    <property type="entry name" value="FAD-linked_Oxase-like_C"/>
</dbReference>
<keyword evidence="8" id="KW-1185">Reference proteome</keyword>
<accession>A0A1N7RJL8</accession>
<evidence type="ECO:0000256" key="4">
    <source>
        <dbReference type="ARBA" id="ARBA00022827"/>
    </source>
</evidence>
<keyword evidence="4" id="KW-0274">FAD</keyword>
<evidence type="ECO:0000256" key="1">
    <source>
        <dbReference type="ARBA" id="ARBA00001974"/>
    </source>
</evidence>
<dbReference type="GO" id="GO:0071949">
    <property type="term" value="F:FAD binding"/>
    <property type="evidence" value="ECO:0007669"/>
    <property type="project" value="InterPro"/>
</dbReference>
<dbReference type="FunFam" id="1.10.45.10:FF:000001">
    <property type="entry name" value="D-lactate dehydrogenase mitochondrial"/>
    <property type="match status" value="1"/>
</dbReference>
<evidence type="ECO:0000256" key="5">
    <source>
        <dbReference type="ARBA" id="ARBA00023002"/>
    </source>
</evidence>
<dbReference type="InterPro" id="IPR051264">
    <property type="entry name" value="FAD-oxidored/transferase_4"/>
</dbReference>
<dbReference type="InterPro" id="IPR016166">
    <property type="entry name" value="FAD-bd_PCMH"/>
</dbReference>
<dbReference type="InterPro" id="IPR006094">
    <property type="entry name" value="Oxid_FAD_bind_N"/>
</dbReference>
<dbReference type="Proteomes" id="UP000195569">
    <property type="component" value="Unassembled WGS sequence"/>
</dbReference>
<comment type="similarity">
    <text evidence="2">Belongs to the FAD-binding oxidoreductase/transferase type 4 family.</text>
</comment>
<keyword evidence="5" id="KW-0560">Oxidoreductase</keyword>